<evidence type="ECO:0000313" key="4">
    <source>
        <dbReference type="Proteomes" id="UP001548713"/>
    </source>
</evidence>
<dbReference type="InterPro" id="IPR002048">
    <property type="entry name" value="EF_hand_dom"/>
</dbReference>
<dbReference type="PROSITE" id="PS50222">
    <property type="entry name" value="EF_HAND_2"/>
    <property type="match status" value="1"/>
</dbReference>
<feature type="chain" id="PRO_5047300995" description="EF-hand domain-containing protein" evidence="1">
    <location>
        <begin position="24"/>
        <end position="157"/>
    </location>
</feature>
<sequence>MKRAISHSLLALSAFAMSSTAMAEPGGTGLVPSGSSARGHSKDAFMSAYDTNGDGKVSSAEFIAIRGPQHGSFDLNGDGKVDEEEYVTEYKTRLERDLAERREMQLKQAHVRYGVLDTDKNKNMTLAEFNDSGKRMFSRLDSNKDGVVDQNDGAENY</sequence>
<keyword evidence="1" id="KW-0732">Signal</keyword>
<dbReference type="RefSeq" id="WP_353983972.1">
    <property type="nucleotide sequence ID" value="NZ_JBEWLY010000013.1"/>
</dbReference>
<dbReference type="Proteomes" id="UP001548713">
    <property type="component" value="Unassembled WGS sequence"/>
</dbReference>
<feature type="signal peptide" evidence="1">
    <location>
        <begin position="1"/>
        <end position="23"/>
    </location>
</feature>
<accession>A0ABV2D128</accession>
<evidence type="ECO:0000313" key="3">
    <source>
        <dbReference type="EMBL" id="MET1755518.1"/>
    </source>
</evidence>
<dbReference type="Pfam" id="PF13202">
    <property type="entry name" value="EF-hand_5"/>
    <property type="match status" value="2"/>
</dbReference>
<gene>
    <name evidence="3" type="ORF">ABVV53_08605</name>
</gene>
<evidence type="ECO:0000256" key="1">
    <source>
        <dbReference type="SAM" id="SignalP"/>
    </source>
</evidence>
<organism evidence="3 4">
    <name type="scientific">Novosphingobium kalidii</name>
    <dbReference type="NCBI Taxonomy" id="3230299"/>
    <lineage>
        <taxon>Bacteria</taxon>
        <taxon>Pseudomonadati</taxon>
        <taxon>Pseudomonadota</taxon>
        <taxon>Alphaproteobacteria</taxon>
        <taxon>Sphingomonadales</taxon>
        <taxon>Sphingomonadaceae</taxon>
        <taxon>Novosphingobium</taxon>
    </lineage>
</organism>
<dbReference type="InterPro" id="IPR018247">
    <property type="entry name" value="EF_Hand_1_Ca_BS"/>
</dbReference>
<protein>
    <recommendedName>
        <fullName evidence="2">EF-hand domain-containing protein</fullName>
    </recommendedName>
</protein>
<keyword evidence="4" id="KW-1185">Reference proteome</keyword>
<feature type="domain" description="EF-hand" evidence="2">
    <location>
        <begin position="43"/>
        <end position="72"/>
    </location>
</feature>
<dbReference type="PROSITE" id="PS00018">
    <property type="entry name" value="EF_HAND_1"/>
    <property type="match status" value="2"/>
</dbReference>
<dbReference type="Gene3D" id="1.10.238.10">
    <property type="entry name" value="EF-hand"/>
    <property type="match status" value="1"/>
</dbReference>
<comment type="caution">
    <text evidence="3">The sequence shown here is derived from an EMBL/GenBank/DDBJ whole genome shotgun (WGS) entry which is preliminary data.</text>
</comment>
<dbReference type="InterPro" id="IPR011992">
    <property type="entry name" value="EF-hand-dom_pair"/>
</dbReference>
<evidence type="ECO:0000259" key="2">
    <source>
        <dbReference type="PROSITE" id="PS50222"/>
    </source>
</evidence>
<proteinExistence type="predicted"/>
<reference evidence="3 4" key="1">
    <citation type="submission" date="2024-07" db="EMBL/GenBank/DDBJ databases">
        <title>Novosphingobium kalidii RD2P27.</title>
        <authorList>
            <person name="Sun J.-Q."/>
        </authorList>
    </citation>
    <scope>NUCLEOTIDE SEQUENCE [LARGE SCALE GENOMIC DNA]</scope>
    <source>
        <strain evidence="3 4">RD2P27</strain>
    </source>
</reference>
<dbReference type="SUPFAM" id="SSF47473">
    <property type="entry name" value="EF-hand"/>
    <property type="match status" value="1"/>
</dbReference>
<name>A0ABV2D128_9SPHN</name>
<dbReference type="EMBL" id="JBEWLY010000013">
    <property type="protein sequence ID" value="MET1755518.1"/>
    <property type="molecule type" value="Genomic_DNA"/>
</dbReference>